<dbReference type="SMART" id="SM00260">
    <property type="entry name" value="CheW"/>
    <property type="match status" value="1"/>
</dbReference>
<accession>A0A964BQE9</accession>
<dbReference type="SMART" id="SM01231">
    <property type="entry name" value="H-kinase_dim"/>
    <property type="match status" value="1"/>
</dbReference>
<dbReference type="GO" id="GO:0000155">
    <property type="term" value="F:phosphorelay sensor kinase activity"/>
    <property type="evidence" value="ECO:0007669"/>
    <property type="project" value="InterPro"/>
</dbReference>
<evidence type="ECO:0000256" key="7">
    <source>
        <dbReference type="PROSITE-ProRule" id="PRU00110"/>
    </source>
</evidence>
<evidence type="ECO:0000259" key="10">
    <source>
        <dbReference type="PROSITE" id="PS50109"/>
    </source>
</evidence>
<keyword evidence="5 13" id="KW-0418">Kinase</keyword>
<evidence type="ECO:0000256" key="1">
    <source>
        <dbReference type="ARBA" id="ARBA00000085"/>
    </source>
</evidence>
<dbReference type="InterPro" id="IPR036061">
    <property type="entry name" value="CheW-like_dom_sf"/>
</dbReference>
<dbReference type="PANTHER" id="PTHR43395:SF1">
    <property type="entry name" value="CHEMOTAXIS PROTEIN CHEA"/>
    <property type="match status" value="1"/>
</dbReference>
<reference evidence="13" key="1">
    <citation type="journal article" date="2021" name="Antonie Van Leeuwenhoek">
        <title>Draft genome and description of Waterburya agarophytonicola gen. nov. sp. nov. (Pleurocapsales, Cyanobacteria): a seaweed symbiont.</title>
        <authorList>
            <person name="Bonthond G."/>
            <person name="Shalygin S."/>
            <person name="Bayer T."/>
            <person name="Weinberger F."/>
        </authorList>
    </citation>
    <scope>NUCLEOTIDE SEQUENCE</scope>
    <source>
        <strain evidence="13">KI4</strain>
    </source>
</reference>
<dbReference type="InterPro" id="IPR004358">
    <property type="entry name" value="Sig_transdc_His_kin-like_C"/>
</dbReference>
<dbReference type="CDD" id="cd00088">
    <property type="entry name" value="HPT"/>
    <property type="match status" value="1"/>
</dbReference>
<dbReference type="InterPro" id="IPR004105">
    <property type="entry name" value="CheA-like_dim"/>
</dbReference>
<dbReference type="InterPro" id="IPR051315">
    <property type="entry name" value="Bact_Chemotaxis_CheA"/>
</dbReference>
<dbReference type="PROSITE" id="PS50109">
    <property type="entry name" value="HIS_KIN"/>
    <property type="match status" value="1"/>
</dbReference>
<dbReference type="SMART" id="SM00387">
    <property type="entry name" value="HATPase_c"/>
    <property type="match status" value="1"/>
</dbReference>
<dbReference type="InterPro" id="IPR036890">
    <property type="entry name" value="HATPase_C_sf"/>
</dbReference>
<evidence type="ECO:0000256" key="9">
    <source>
        <dbReference type="SAM" id="MobiDB-lite"/>
    </source>
</evidence>
<dbReference type="Gene3D" id="3.40.50.2300">
    <property type="match status" value="1"/>
</dbReference>
<dbReference type="SUPFAM" id="SSF55874">
    <property type="entry name" value="ATPase domain of HSP90 chaperone/DNA topoisomerase II/histidine kinase"/>
    <property type="match status" value="1"/>
</dbReference>
<keyword evidence="4" id="KW-0808">Transferase</keyword>
<dbReference type="GO" id="GO:0005737">
    <property type="term" value="C:cytoplasm"/>
    <property type="evidence" value="ECO:0007669"/>
    <property type="project" value="InterPro"/>
</dbReference>
<dbReference type="InterPro" id="IPR036641">
    <property type="entry name" value="HPT_dom_sf"/>
</dbReference>
<evidence type="ECO:0000313" key="14">
    <source>
        <dbReference type="Proteomes" id="UP000729733"/>
    </source>
</evidence>
<dbReference type="EC" id="2.7.13.3" evidence="2"/>
<evidence type="ECO:0000256" key="6">
    <source>
        <dbReference type="ARBA" id="ARBA00023012"/>
    </source>
</evidence>
<keyword evidence="6" id="KW-0902">Two-component regulatory system</keyword>
<dbReference type="Pfam" id="PF01627">
    <property type="entry name" value="Hpt"/>
    <property type="match status" value="1"/>
</dbReference>
<dbReference type="InterPro" id="IPR005467">
    <property type="entry name" value="His_kinase_dom"/>
</dbReference>
<dbReference type="PROSITE" id="PS50894">
    <property type="entry name" value="HPT"/>
    <property type="match status" value="1"/>
</dbReference>
<evidence type="ECO:0000256" key="4">
    <source>
        <dbReference type="ARBA" id="ARBA00022679"/>
    </source>
</evidence>
<evidence type="ECO:0000256" key="3">
    <source>
        <dbReference type="ARBA" id="ARBA00022553"/>
    </source>
</evidence>
<dbReference type="Gene3D" id="1.20.120.160">
    <property type="entry name" value="HPT domain"/>
    <property type="match status" value="1"/>
</dbReference>
<feature type="domain" description="Histidine kinase" evidence="10">
    <location>
        <begin position="516"/>
        <end position="727"/>
    </location>
</feature>
<evidence type="ECO:0000313" key="13">
    <source>
        <dbReference type="EMBL" id="MCC0177495.1"/>
    </source>
</evidence>
<dbReference type="SUPFAM" id="SSF52172">
    <property type="entry name" value="CheY-like"/>
    <property type="match status" value="1"/>
</dbReference>
<dbReference type="SUPFAM" id="SSF50341">
    <property type="entry name" value="CheW-like"/>
    <property type="match status" value="1"/>
</dbReference>
<dbReference type="GO" id="GO:0006935">
    <property type="term" value="P:chemotaxis"/>
    <property type="evidence" value="ECO:0007669"/>
    <property type="project" value="InterPro"/>
</dbReference>
<feature type="domain" description="HPt" evidence="12">
    <location>
        <begin position="1"/>
        <end position="106"/>
    </location>
</feature>
<sequence length="1011" mass="112712">MDTEQQIRLNFLDEAVEYFDLMESNLLGFANSAIESQKVDLILRSAHSIKGGAGMMSFNTLSQVAHRTEDFLKILRVRYVGESIETEVETLLLQSVDHLRQIASLHRQGKEVVESDISQQTQPIFDKLQEYLGELETADENALLSQNEDFDPAVLIFEEGVDGVLDSFESQLSELDITELTEALTTTAQELVGFGMMASLDPFVQLCESIQAQVASISPAEIKSLAEQALKTWRRSHALVLRGSIERLPSNLEGYSDLDLGEGDRQIEPEIPDEFDPLDADAIELGGLQSAFELNIADTQEEAEEEFDPLDMDSIELGSLQSAFELNITDTQEEAEAELDPLDVDSLDLSSLQSAFELESFPDTPNKIRSTTEDSATVPKSTKAPSVERLEKMVRVPTSQLKQFNTLFEQLVLNRNSINLRLEQLQNVVSLMSQRMSQMERSNTQLKQWYDRASIEGILSEKDQLALTSVNSSTQQSDRFDSLEMDRYSDIHLICQEQIETIVQLQEVATDIELGVQEVNQSVRDLHYTTKSMQGNVTRTQMLPFADAVKRCPRIIRDLNLQFGKQVNLKILGDRTLLDRSVIEALSDPLMHLLRNSFDHGIEDSETRLKNGKSESGTITIQAKNLGTYSVITLSDDGGGINLDKIRDRVCQMGLTPEEVAQIPDTELLDFIFEPGFSTAQQVTELSGRGVGMDVVKTNLEEVRGDIRVDTQPGKGTTFILRIPFSLSILRVAIVEQGGIVFALPANNIRELISCPPEEILAEDNHQNIAWNFTSIPLVEIDKILLYRRSHNGISLTGNPTINQIMTLVVGDDRSFAALKINRFWDEQELTTRSIDSPIPLPPGIISSVVLGDGTVIPLIDPMVLVGQKNNNGVNSDRADLNSPKINISAIETILVVDDSINVRRYLSMTLEKAGYRVEQAKDGREAVDKLLAGLIVQAVICDVEMPRLDGYGVLEEIKERSEFADLPIAMLTSRSNEKHRKLAMNLGASAYFSKPYNEQQLLDKLGEMLN</sequence>
<evidence type="ECO:0000259" key="12">
    <source>
        <dbReference type="PROSITE" id="PS50894"/>
    </source>
</evidence>
<dbReference type="Pfam" id="PF00072">
    <property type="entry name" value="Response_reg"/>
    <property type="match status" value="1"/>
</dbReference>
<proteinExistence type="predicted"/>
<dbReference type="Pfam" id="PF02518">
    <property type="entry name" value="HATPase_c"/>
    <property type="match status" value="1"/>
</dbReference>
<dbReference type="PANTHER" id="PTHR43395">
    <property type="entry name" value="SENSOR HISTIDINE KINASE CHEA"/>
    <property type="match status" value="1"/>
</dbReference>
<dbReference type="RefSeq" id="WP_229640558.1">
    <property type="nucleotide sequence ID" value="NZ_JADWDC010000023.1"/>
</dbReference>
<dbReference type="InterPro" id="IPR002545">
    <property type="entry name" value="CheW-lke_dom"/>
</dbReference>
<dbReference type="FunFam" id="3.30.565.10:FF:000016">
    <property type="entry name" value="Chemotaxis protein CheA, putative"/>
    <property type="match status" value="1"/>
</dbReference>
<dbReference type="PROSITE" id="PS50110">
    <property type="entry name" value="RESPONSE_REGULATORY"/>
    <property type="match status" value="1"/>
</dbReference>
<dbReference type="SMART" id="SM00073">
    <property type="entry name" value="HPT"/>
    <property type="match status" value="1"/>
</dbReference>
<gene>
    <name evidence="13" type="ORF">I4641_10950</name>
</gene>
<evidence type="ECO:0000256" key="5">
    <source>
        <dbReference type="ARBA" id="ARBA00022777"/>
    </source>
</evidence>
<dbReference type="EMBL" id="JADWDC010000023">
    <property type="protein sequence ID" value="MCC0177495.1"/>
    <property type="molecule type" value="Genomic_DNA"/>
</dbReference>
<feature type="modified residue" description="4-aspartylphosphate" evidence="8">
    <location>
        <position position="943"/>
    </location>
</feature>
<protein>
    <recommendedName>
        <fullName evidence="2">histidine kinase</fullName>
        <ecNumber evidence="2">2.7.13.3</ecNumber>
    </recommendedName>
</protein>
<organism evidence="13 14">
    <name type="scientific">Waterburya agarophytonicola KI4</name>
    <dbReference type="NCBI Taxonomy" id="2874699"/>
    <lineage>
        <taxon>Bacteria</taxon>
        <taxon>Bacillati</taxon>
        <taxon>Cyanobacteriota</taxon>
        <taxon>Cyanophyceae</taxon>
        <taxon>Pleurocapsales</taxon>
        <taxon>Hyellaceae</taxon>
        <taxon>Waterburya</taxon>
        <taxon>Waterburya agarophytonicola</taxon>
    </lineage>
</organism>
<comment type="caution">
    <text evidence="13">The sequence shown here is derived from an EMBL/GenBank/DDBJ whole genome shotgun (WGS) entry which is preliminary data.</text>
</comment>
<evidence type="ECO:0000259" key="11">
    <source>
        <dbReference type="PROSITE" id="PS50110"/>
    </source>
</evidence>
<feature type="compositionally biased region" description="Polar residues" evidence="9">
    <location>
        <begin position="367"/>
        <end position="384"/>
    </location>
</feature>
<feature type="modified residue" description="Phosphohistidine" evidence="7">
    <location>
        <position position="47"/>
    </location>
</feature>
<dbReference type="PRINTS" id="PR00344">
    <property type="entry name" value="BCTRLSENSOR"/>
</dbReference>
<dbReference type="InterPro" id="IPR003594">
    <property type="entry name" value="HATPase_dom"/>
</dbReference>
<dbReference type="InterPro" id="IPR008207">
    <property type="entry name" value="Sig_transdc_His_kin_Hpt_dom"/>
</dbReference>
<name>A0A964BQE9_9CYAN</name>
<dbReference type="Pfam" id="PF01584">
    <property type="entry name" value="CheW"/>
    <property type="match status" value="1"/>
</dbReference>
<feature type="region of interest" description="Disordered" evidence="9">
    <location>
        <begin position="362"/>
        <end position="384"/>
    </location>
</feature>
<evidence type="ECO:0000256" key="8">
    <source>
        <dbReference type="PROSITE-ProRule" id="PRU00169"/>
    </source>
</evidence>
<dbReference type="CDD" id="cd16916">
    <property type="entry name" value="HATPase_CheA-like"/>
    <property type="match status" value="1"/>
</dbReference>
<feature type="domain" description="Response regulatory" evidence="11">
    <location>
        <begin position="893"/>
        <end position="1010"/>
    </location>
</feature>
<dbReference type="AlphaFoldDB" id="A0A964BQE9"/>
<keyword evidence="14" id="KW-1185">Reference proteome</keyword>
<dbReference type="Proteomes" id="UP000729733">
    <property type="component" value="Unassembled WGS sequence"/>
</dbReference>
<comment type="catalytic activity">
    <reaction evidence="1">
        <text>ATP + protein L-histidine = ADP + protein N-phospho-L-histidine.</text>
        <dbReference type="EC" id="2.7.13.3"/>
    </reaction>
</comment>
<dbReference type="Gene3D" id="3.30.565.10">
    <property type="entry name" value="Histidine kinase-like ATPase, C-terminal domain"/>
    <property type="match status" value="1"/>
</dbReference>
<evidence type="ECO:0000256" key="2">
    <source>
        <dbReference type="ARBA" id="ARBA00012438"/>
    </source>
</evidence>
<dbReference type="SMART" id="SM00448">
    <property type="entry name" value="REC"/>
    <property type="match status" value="1"/>
</dbReference>
<dbReference type="SUPFAM" id="SSF47226">
    <property type="entry name" value="Histidine-containing phosphotransfer domain, HPT domain"/>
    <property type="match status" value="1"/>
</dbReference>
<dbReference type="InterPro" id="IPR011006">
    <property type="entry name" value="CheY-like_superfamily"/>
</dbReference>
<keyword evidence="3 8" id="KW-0597">Phosphoprotein</keyword>
<dbReference type="InterPro" id="IPR001789">
    <property type="entry name" value="Sig_transdc_resp-reg_receiver"/>
</dbReference>